<dbReference type="InterPro" id="IPR000674">
    <property type="entry name" value="Ald_Oxase/Xan_DH_a/b"/>
</dbReference>
<evidence type="ECO:0000313" key="5">
    <source>
        <dbReference type="Proteomes" id="UP000187059"/>
    </source>
</evidence>
<dbReference type="SMART" id="SM01008">
    <property type="entry name" value="Ald_Xan_dh_C"/>
    <property type="match status" value="1"/>
</dbReference>
<dbReference type="InterPro" id="IPR046867">
    <property type="entry name" value="AldOxase/xan_DH_MoCoBD2"/>
</dbReference>
<evidence type="ECO:0000259" key="3">
    <source>
        <dbReference type="SMART" id="SM01008"/>
    </source>
</evidence>
<dbReference type="Proteomes" id="UP000187059">
    <property type="component" value="Plasmid pPABY4"/>
</dbReference>
<dbReference type="AlphaFoldDB" id="A0A1P8V134"/>
<dbReference type="PANTHER" id="PTHR11908">
    <property type="entry name" value="XANTHINE DEHYDROGENASE"/>
    <property type="match status" value="1"/>
</dbReference>
<proteinExistence type="predicted"/>
<gene>
    <name evidence="4" type="ORF">Ga0080574_TMP5055</name>
</gene>
<dbReference type="GO" id="GO:0043885">
    <property type="term" value="F:anaerobic carbon-monoxide dehydrogenase activity"/>
    <property type="evidence" value="ECO:0007669"/>
    <property type="project" value="UniProtKB-EC"/>
</dbReference>
<dbReference type="PANTHER" id="PTHR11908:SF132">
    <property type="entry name" value="ALDEHYDE OXIDASE 1-RELATED"/>
    <property type="match status" value="1"/>
</dbReference>
<organism evidence="4 5">
    <name type="scientific">Salipiger abyssi</name>
    <dbReference type="NCBI Taxonomy" id="1250539"/>
    <lineage>
        <taxon>Bacteria</taxon>
        <taxon>Pseudomonadati</taxon>
        <taxon>Pseudomonadota</taxon>
        <taxon>Alphaproteobacteria</taxon>
        <taxon>Rhodobacterales</taxon>
        <taxon>Roseobacteraceae</taxon>
        <taxon>Salipiger</taxon>
    </lineage>
</organism>
<feature type="domain" description="Aldehyde oxidase/xanthine dehydrogenase a/b hammerhead" evidence="3">
    <location>
        <begin position="19"/>
        <end position="144"/>
    </location>
</feature>
<evidence type="ECO:0000256" key="2">
    <source>
        <dbReference type="ARBA" id="ARBA00023002"/>
    </source>
</evidence>
<dbReference type="InterPro" id="IPR036856">
    <property type="entry name" value="Ald_Oxase/Xan_DH_a/b_sf"/>
</dbReference>
<dbReference type="Gene3D" id="3.90.1170.50">
    <property type="entry name" value="Aldehyde oxidase/xanthine dehydrogenase, a/b hammerhead"/>
    <property type="match status" value="1"/>
</dbReference>
<dbReference type="SUPFAM" id="SSF56003">
    <property type="entry name" value="Molybdenum cofactor-binding domain"/>
    <property type="match status" value="1"/>
</dbReference>
<geneLocation type="plasmid" evidence="5">
    <name>ppaby4</name>
</geneLocation>
<keyword evidence="4" id="KW-0614">Plasmid</keyword>
<dbReference type="InterPro" id="IPR037165">
    <property type="entry name" value="AldOxase/xan_DH_Mopterin-bd_sf"/>
</dbReference>
<dbReference type="EC" id="1.2.7.4" evidence="4"/>
<dbReference type="Pfam" id="PF20256">
    <property type="entry name" value="MoCoBD_2"/>
    <property type="match status" value="1"/>
</dbReference>
<keyword evidence="5" id="KW-1185">Reference proteome</keyword>
<dbReference type="SUPFAM" id="SSF54665">
    <property type="entry name" value="CO dehydrogenase molybdoprotein N-domain-like"/>
    <property type="match status" value="1"/>
</dbReference>
<dbReference type="Pfam" id="PF02738">
    <property type="entry name" value="MoCoBD_1"/>
    <property type="match status" value="1"/>
</dbReference>
<evidence type="ECO:0000313" key="4">
    <source>
        <dbReference type="EMBL" id="APZ55337.1"/>
    </source>
</evidence>
<dbReference type="RefSeq" id="WP_076706267.1">
    <property type="nucleotide sequence ID" value="NZ_CP015095.1"/>
</dbReference>
<dbReference type="GO" id="GO:0005506">
    <property type="term" value="F:iron ion binding"/>
    <property type="evidence" value="ECO:0007669"/>
    <property type="project" value="InterPro"/>
</dbReference>
<keyword evidence="2 4" id="KW-0560">Oxidoreductase</keyword>
<accession>A0A1P8V134</accession>
<sequence>MKFSPGEANPRHEDDRLLTGCGQYSDDVRLPNMAYAAIVRSPYAHAGITGIDAEAALEMEGVLAVLTGADWDADGLGEVVNPGIVMKPPLPRPDGTPFVNPGRKPLPTDRVRYVGEPVAVVVAETPAQAALAAEVVELDLDPLPAAIATAHARDEDAAQVWEAFPRNEVFVHRIGDAEAAEAALSTAPHVLRERLVVNRIHANPMEPRSVTGDYDAERDHYTIYGGVQRSFSFRDMLAEKVFRVTPDQVDVVPGDVGGSFGLKGSMNMEMPLVGWASKRLGRPVKWTATRTEVLTGDEHARDVIVDAALAVDDEGRFLGFQAETVSNLGAFAGFFGLAPAVLNLGSMAGPYTIPAMSVEAVGVWTHTGPVAPYRGAGRPEAAFVIERMVDLAARELGMDPVEIRRRNLIPVDALPYKTALTFTYDCGEFEAVLDKALAAADYAGFPARKAESAARGKLRGIGVAMCIETAGSAGYETTELKFAEDGSVTVLAGTTNHGQGHSTLFAQYVSDRLGYDGAEISVVESDTREIKDGVGTGGSRSAAFASAAVEDAIAKAVAKGKRIAAHLLQVGEADLSFDSGEYTVASSGQHISFQEVARAAFSPDMLPSGMEPGFHEYGRSELGGPSFPNGCHVCEVEVSPDLGTVDVLSHVLVDDVGFEINPMIVKGQLHGGVLQAAGQILMEDLVYDEDGQIITGSFMDYAMPRISDYCSIEAGSHPVPTATNPTGVKGAGESGTVGAMPALANAIENAIAERGAKLPDMPVTPFKLWTALQEALPAKAG</sequence>
<reference evidence="4 5" key="1">
    <citation type="submission" date="2016-04" db="EMBL/GenBank/DDBJ databases">
        <title>Deep-sea bacteria in the southern Pacific.</title>
        <authorList>
            <person name="Tang K."/>
        </authorList>
    </citation>
    <scope>NUCLEOTIDE SEQUENCE [LARGE SCALE GENOMIC DNA]</scope>
    <source>
        <strain evidence="4 5">JLT2014</strain>
        <plasmid evidence="5">ppaby4</plasmid>
    </source>
</reference>
<protein>
    <submittedName>
        <fullName evidence="4">Carbon-monoxide dehydrogenase large subunit</fullName>
        <ecNumber evidence="4">1.2.7.4</ecNumber>
    </submittedName>
</protein>
<dbReference type="EMBL" id="CP015095">
    <property type="protein sequence ID" value="APZ55337.1"/>
    <property type="molecule type" value="Genomic_DNA"/>
</dbReference>
<dbReference type="Gene3D" id="3.30.365.10">
    <property type="entry name" value="Aldehyde oxidase/xanthine dehydrogenase, molybdopterin binding domain"/>
    <property type="match status" value="4"/>
</dbReference>
<dbReference type="InterPro" id="IPR008274">
    <property type="entry name" value="AldOxase/xan_DH_MoCoBD1"/>
</dbReference>
<keyword evidence="1" id="KW-0500">Molybdenum</keyword>
<dbReference type="InterPro" id="IPR016208">
    <property type="entry name" value="Ald_Oxase/xanthine_DH-like"/>
</dbReference>
<dbReference type="Pfam" id="PF01315">
    <property type="entry name" value="Ald_Xan_dh_C"/>
    <property type="match status" value="1"/>
</dbReference>
<dbReference type="KEGG" id="paby:Ga0080574_TMP5055"/>
<evidence type="ECO:0000256" key="1">
    <source>
        <dbReference type="ARBA" id="ARBA00022505"/>
    </source>
</evidence>
<name>A0A1P8V134_9RHOB</name>